<dbReference type="GO" id="GO:0071555">
    <property type="term" value="P:cell wall organization"/>
    <property type="evidence" value="ECO:0007669"/>
    <property type="project" value="TreeGrafter"/>
</dbReference>
<dbReference type="Pfam" id="PF03717">
    <property type="entry name" value="PBP_dimer"/>
    <property type="match status" value="1"/>
</dbReference>
<dbReference type="InterPro" id="IPR007887">
    <property type="entry name" value="MecA_N"/>
</dbReference>
<dbReference type="OrthoDB" id="9766847at2"/>
<dbReference type="Proteomes" id="UP000184310">
    <property type="component" value="Unassembled WGS sequence"/>
</dbReference>
<dbReference type="EMBL" id="FQZB01000015">
    <property type="protein sequence ID" value="SHK23729.1"/>
    <property type="molecule type" value="Genomic_DNA"/>
</dbReference>
<dbReference type="AlphaFoldDB" id="A0A1M6QTT8"/>
<dbReference type="PROSITE" id="PS51257">
    <property type="entry name" value="PROKAR_LIPOPROTEIN"/>
    <property type="match status" value="1"/>
</dbReference>
<dbReference type="GO" id="GO:0005886">
    <property type="term" value="C:plasma membrane"/>
    <property type="evidence" value="ECO:0007669"/>
    <property type="project" value="TreeGrafter"/>
</dbReference>
<dbReference type="Gene3D" id="3.40.710.10">
    <property type="entry name" value="DD-peptidase/beta-lactamase superfamily"/>
    <property type="match status" value="1"/>
</dbReference>
<feature type="domain" description="Penicillin-binding protein transpeptidase" evidence="4">
    <location>
        <begin position="363"/>
        <end position="668"/>
    </location>
</feature>
<dbReference type="Gene3D" id="3.90.1310.10">
    <property type="entry name" value="Penicillin-binding protein 2a (Domain 2)"/>
    <property type="match status" value="1"/>
</dbReference>
<dbReference type="SUPFAM" id="SSF54427">
    <property type="entry name" value="NTF2-like"/>
    <property type="match status" value="1"/>
</dbReference>
<dbReference type="SUPFAM" id="SSF56601">
    <property type="entry name" value="beta-lactamase/transpeptidase-like"/>
    <property type="match status" value="1"/>
</dbReference>
<accession>A0A1M6QTT8</accession>
<dbReference type="GO" id="GO:0046677">
    <property type="term" value="P:response to antibiotic"/>
    <property type="evidence" value="ECO:0007669"/>
    <property type="project" value="InterPro"/>
</dbReference>
<proteinExistence type="inferred from homology"/>
<dbReference type="InterPro" id="IPR036138">
    <property type="entry name" value="PBP_dimer_sf"/>
</dbReference>
<dbReference type="Pfam" id="PF05223">
    <property type="entry name" value="MecA_N"/>
    <property type="match status" value="1"/>
</dbReference>
<name>A0A1M6QTT8_9CLOT</name>
<organism evidence="7 8">
    <name type="scientific">Clostridium cavendishii DSM 21758</name>
    <dbReference type="NCBI Taxonomy" id="1121302"/>
    <lineage>
        <taxon>Bacteria</taxon>
        <taxon>Bacillati</taxon>
        <taxon>Bacillota</taxon>
        <taxon>Clostridia</taxon>
        <taxon>Eubacteriales</taxon>
        <taxon>Clostridiaceae</taxon>
        <taxon>Clostridium</taxon>
    </lineage>
</organism>
<evidence type="ECO:0000259" key="4">
    <source>
        <dbReference type="Pfam" id="PF00905"/>
    </source>
</evidence>
<gene>
    <name evidence="7" type="ORF">SAMN02745163_03454</name>
</gene>
<dbReference type="PANTHER" id="PTHR30627">
    <property type="entry name" value="PEPTIDOGLYCAN D,D-TRANSPEPTIDASE"/>
    <property type="match status" value="1"/>
</dbReference>
<dbReference type="Gene3D" id="3.30.1390.30">
    <property type="entry name" value="Penicillin-binding protein 2a, domain 3"/>
    <property type="match status" value="1"/>
</dbReference>
<dbReference type="STRING" id="1121302.SAMN02745163_03454"/>
<feature type="domain" description="NTF2-like N-terminal transpeptidase" evidence="6">
    <location>
        <begin position="34"/>
        <end position="153"/>
    </location>
</feature>
<evidence type="ECO:0000313" key="8">
    <source>
        <dbReference type="Proteomes" id="UP000184310"/>
    </source>
</evidence>
<sequence length="683" mass="75700">MRGTFLKRFLILSIISITAISATTLIGCKSKDLALKTFNEYKDNWKKKDYKAMYALLDDKSKEYISEKDFVDKYTKIYDSIDADKIELKDVDVKNVKDNKEGNAKGKISLSMDSTLGKIDIEGYEINLIESKDKKSWQVEWNEKLIFPQLEKGEKIKFQRDKAVRGELKDRNGVNLAVNGKVATVGIHPKKFGDNQQGIADIAKILDINSKVIQDKLAAAKDKPDELVTLVDVSLNEQAKLDELIKIPGVKYVYKPSRVYNGGEAIGALVGYVAPITAEELEKNKGKGYGTSSLIGKTGLEYVFETRLKGEDGGKIFTTRKVEGKEKEIVIVDKKSKKGEDIKLTVDLELQKKIYSEMAGQKGSATAINPKDGHTLALVSSPSYDPNIFTTYKTDTIKSKWDTAWNDISVNRFNKASSPGSTFKLVTAAIGLENGIIKPEEQLDIKGTDWKKDSSWGGQTVTRMVNSDKPIDLKNAFINSDNIYFAMQTLKIGKDKFIEGSKKFGIGEEMPYQYPMAKTQIANNNTIGSEMLLADTGYGQGEVLVTPIQMVLAYSSVVNNGSIMEPVLEISDNVKTKVWKENIISKDNVNILKEDLLAVVNSETATAGLAKINGMSIAGKTGTAELKKNREDKNPVENAWFIGMNTENPSIVIGMMMEDAKSIGGTKFVVPKAKNCLEYYLKK</sequence>
<comment type="subcellular location">
    <subcellularLocation>
        <location evidence="1">Membrane</location>
    </subcellularLocation>
</comment>
<feature type="domain" description="Penicillin-binding protein dimerisation" evidence="5">
    <location>
        <begin position="162"/>
        <end position="321"/>
    </location>
</feature>
<dbReference type="GO" id="GO:0071972">
    <property type="term" value="F:peptidoglycan L,D-transpeptidase activity"/>
    <property type="evidence" value="ECO:0007669"/>
    <property type="project" value="TreeGrafter"/>
</dbReference>
<dbReference type="GO" id="GO:0008658">
    <property type="term" value="F:penicillin binding"/>
    <property type="evidence" value="ECO:0007669"/>
    <property type="project" value="InterPro"/>
</dbReference>
<evidence type="ECO:0000259" key="6">
    <source>
        <dbReference type="Pfam" id="PF05223"/>
    </source>
</evidence>
<dbReference type="PANTHER" id="PTHR30627:SF25">
    <property type="entry name" value="PENICILLIN-BINDING PROTEIN 3"/>
    <property type="match status" value="1"/>
</dbReference>
<dbReference type="InterPro" id="IPR005311">
    <property type="entry name" value="PBP_dimer"/>
</dbReference>
<dbReference type="InterPro" id="IPR001460">
    <property type="entry name" value="PCN-bd_Tpept"/>
</dbReference>
<dbReference type="InterPro" id="IPR012338">
    <property type="entry name" value="Beta-lactam/transpept-like"/>
</dbReference>
<dbReference type="RefSeq" id="WP_072990802.1">
    <property type="nucleotide sequence ID" value="NZ_FQZB01000015.1"/>
</dbReference>
<reference evidence="7 8" key="1">
    <citation type="submission" date="2016-11" db="EMBL/GenBank/DDBJ databases">
        <authorList>
            <person name="Jaros S."/>
            <person name="Januszkiewicz K."/>
            <person name="Wedrychowicz H."/>
        </authorList>
    </citation>
    <scope>NUCLEOTIDE SEQUENCE [LARGE SCALE GENOMIC DNA]</scope>
    <source>
        <strain evidence="7 8">DSM 21758</strain>
    </source>
</reference>
<keyword evidence="8" id="KW-1185">Reference proteome</keyword>
<evidence type="ECO:0000259" key="5">
    <source>
        <dbReference type="Pfam" id="PF03717"/>
    </source>
</evidence>
<evidence type="ECO:0000313" key="7">
    <source>
        <dbReference type="EMBL" id="SHK23729.1"/>
    </source>
</evidence>
<dbReference type="SUPFAM" id="SSF56519">
    <property type="entry name" value="Penicillin binding protein dimerisation domain"/>
    <property type="match status" value="1"/>
</dbReference>
<dbReference type="Gene3D" id="3.10.450.100">
    <property type="entry name" value="NTF2-like, domain 1"/>
    <property type="match status" value="1"/>
</dbReference>
<keyword evidence="3" id="KW-0472">Membrane</keyword>
<dbReference type="InterPro" id="IPR032710">
    <property type="entry name" value="NTF2-like_dom_sf"/>
</dbReference>
<comment type="similarity">
    <text evidence="2">Belongs to the transpeptidase family.</text>
</comment>
<evidence type="ECO:0000256" key="3">
    <source>
        <dbReference type="ARBA" id="ARBA00023136"/>
    </source>
</evidence>
<evidence type="ECO:0000256" key="1">
    <source>
        <dbReference type="ARBA" id="ARBA00004370"/>
    </source>
</evidence>
<dbReference type="InterPro" id="IPR050515">
    <property type="entry name" value="Beta-lactam/transpept"/>
</dbReference>
<evidence type="ECO:0000256" key="2">
    <source>
        <dbReference type="ARBA" id="ARBA00007171"/>
    </source>
</evidence>
<protein>
    <submittedName>
        <fullName evidence="7">Penicillin-binding protein</fullName>
    </submittedName>
</protein>
<dbReference type="Pfam" id="PF00905">
    <property type="entry name" value="Transpeptidase"/>
    <property type="match status" value="1"/>
</dbReference>